<feature type="transmembrane region" description="Helical" evidence="9">
    <location>
        <begin position="382"/>
        <end position="401"/>
    </location>
</feature>
<feature type="compositionally biased region" description="Acidic residues" evidence="8">
    <location>
        <begin position="490"/>
        <end position="500"/>
    </location>
</feature>
<dbReference type="Pfam" id="PF02028">
    <property type="entry name" value="BCCT"/>
    <property type="match status" value="1"/>
</dbReference>
<feature type="region of interest" description="Disordered" evidence="8">
    <location>
        <begin position="435"/>
        <end position="533"/>
    </location>
</feature>
<feature type="transmembrane region" description="Helical" evidence="9">
    <location>
        <begin position="224"/>
        <end position="245"/>
    </location>
</feature>
<evidence type="ECO:0000256" key="9">
    <source>
        <dbReference type="SAM" id="Phobius"/>
    </source>
</evidence>
<feature type="transmembrane region" description="Helical" evidence="9">
    <location>
        <begin position="98"/>
        <end position="123"/>
    </location>
</feature>
<dbReference type="GO" id="GO:0005886">
    <property type="term" value="C:plasma membrane"/>
    <property type="evidence" value="ECO:0007669"/>
    <property type="project" value="UniProtKB-SubCell"/>
</dbReference>
<proteinExistence type="inferred from homology"/>
<protein>
    <submittedName>
        <fullName evidence="10">High-affinity choline uptake protein BetT</fullName>
    </submittedName>
</protein>
<feature type="transmembrane region" description="Helical" evidence="9">
    <location>
        <begin position="310"/>
        <end position="330"/>
    </location>
</feature>
<sequence length="533" mass="56870">MMFGAGIGVGIFFYGPYEPLFHYVTPPPETVARETPEALHHSLAQVIFEWGPHAWAIYALVGGAVAYSSYRRGRPSLLSSVFHALIGSRHTQGTVGRIIDMAAIIATVFGTAGALGIAALQIMEGVQVVTGVGRVGNGVLVLIIALLGVAVIVSAVSGVSRGIRYLSNVNIALTLALVAFVFVTGPTLFLLNLIPSSVMQYGQEVLGMMSRSLSWGEETVEWQAAWSVFYFAWWIAWSPFVGIFLARISRGRTIREFVLGTMLIPSSILVIAFAVFGGTSISMYRDGVEGITPEASPPQVLFGMFEHLPLSGLVSVLVCIVLASFFITSADSASVVMGTLSSRGDPKPRKALVIFWGVMMIGIAVVMLLAGGETTLDALQSLMIIVTVPFAAILLLVAAAFHKELSTDPAAIRQDHASAALDLAVRRGIEEHGDDWTFPVGSSPAGQGAGAEIDSRSEHVTAWYRRTDEDGQPVDYDYETDTWGDGWTHEDDEPEGDEPADGERADGVTVDDERTDGVPADAVPADGEPAARA</sequence>
<keyword evidence="3" id="KW-0813">Transport</keyword>
<name>A0A1X6X0D6_9MICO</name>
<dbReference type="AlphaFoldDB" id="A0A1X6X0D6"/>
<evidence type="ECO:0000256" key="2">
    <source>
        <dbReference type="ARBA" id="ARBA00005658"/>
    </source>
</evidence>
<reference evidence="10 11" key="1">
    <citation type="submission" date="2017-02" db="EMBL/GenBank/DDBJ databases">
        <authorList>
            <person name="Peterson S.W."/>
        </authorList>
    </citation>
    <scope>NUCLEOTIDE SEQUENCE [LARGE SCALE GENOMIC DNA]</scope>
    <source>
        <strain evidence="10 11">CIP104813</strain>
    </source>
</reference>
<gene>
    <name evidence="10" type="ORF">FM110_07095</name>
</gene>
<evidence type="ECO:0000256" key="7">
    <source>
        <dbReference type="ARBA" id="ARBA00023136"/>
    </source>
</evidence>
<keyword evidence="11" id="KW-1185">Reference proteome</keyword>
<feature type="transmembrane region" description="Helical" evidence="9">
    <location>
        <begin position="135"/>
        <end position="159"/>
    </location>
</feature>
<feature type="compositionally biased region" description="Basic and acidic residues" evidence="8">
    <location>
        <begin position="501"/>
        <end position="516"/>
    </location>
</feature>
<evidence type="ECO:0000256" key="5">
    <source>
        <dbReference type="ARBA" id="ARBA00022692"/>
    </source>
</evidence>
<dbReference type="EMBL" id="FWFG01000064">
    <property type="protein sequence ID" value="SLM91838.1"/>
    <property type="molecule type" value="Genomic_DNA"/>
</dbReference>
<feature type="transmembrane region" description="Helical" evidence="9">
    <location>
        <begin position="53"/>
        <end position="70"/>
    </location>
</feature>
<feature type="compositionally biased region" description="Basic and acidic residues" evidence="8">
    <location>
        <begin position="453"/>
        <end position="469"/>
    </location>
</feature>
<feature type="transmembrane region" description="Helical" evidence="9">
    <location>
        <begin position="257"/>
        <end position="276"/>
    </location>
</feature>
<dbReference type="InterPro" id="IPR000060">
    <property type="entry name" value="BCCT_transptr"/>
</dbReference>
<feature type="compositionally biased region" description="Acidic residues" evidence="8">
    <location>
        <begin position="470"/>
        <end position="482"/>
    </location>
</feature>
<evidence type="ECO:0000313" key="10">
    <source>
        <dbReference type="EMBL" id="SLM91838.1"/>
    </source>
</evidence>
<dbReference type="Proteomes" id="UP000195981">
    <property type="component" value="Unassembled WGS sequence"/>
</dbReference>
<feature type="transmembrane region" description="Helical" evidence="9">
    <location>
        <begin position="171"/>
        <end position="194"/>
    </location>
</feature>
<keyword evidence="6 9" id="KW-1133">Transmembrane helix</keyword>
<evidence type="ECO:0000313" key="11">
    <source>
        <dbReference type="Proteomes" id="UP000195981"/>
    </source>
</evidence>
<evidence type="ECO:0000256" key="3">
    <source>
        <dbReference type="ARBA" id="ARBA00022448"/>
    </source>
</evidence>
<evidence type="ECO:0000256" key="6">
    <source>
        <dbReference type="ARBA" id="ARBA00022989"/>
    </source>
</evidence>
<feature type="transmembrane region" description="Helical" evidence="9">
    <location>
        <begin position="351"/>
        <end position="370"/>
    </location>
</feature>
<dbReference type="PANTHER" id="PTHR30047">
    <property type="entry name" value="HIGH-AFFINITY CHOLINE TRANSPORT PROTEIN-RELATED"/>
    <property type="match status" value="1"/>
</dbReference>
<organism evidence="10 11">
    <name type="scientific">Brachybacterium nesterenkovii</name>
    <dbReference type="NCBI Taxonomy" id="47847"/>
    <lineage>
        <taxon>Bacteria</taxon>
        <taxon>Bacillati</taxon>
        <taxon>Actinomycetota</taxon>
        <taxon>Actinomycetes</taxon>
        <taxon>Micrococcales</taxon>
        <taxon>Dermabacteraceae</taxon>
        <taxon>Brachybacterium</taxon>
    </lineage>
</organism>
<evidence type="ECO:0000256" key="1">
    <source>
        <dbReference type="ARBA" id="ARBA00004651"/>
    </source>
</evidence>
<evidence type="ECO:0000256" key="4">
    <source>
        <dbReference type="ARBA" id="ARBA00022475"/>
    </source>
</evidence>
<keyword evidence="4" id="KW-1003">Cell membrane</keyword>
<comment type="subcellular location">
    <subcellularLocation>
        <location evidence="1">Cell membrane</location>
        <topology evidence="1">Multi-pass membrane protein</topology>
    </subcellularLocation>
</comment>
<keyword evidence="7 9" id="KW-0472">Membrane</keyword>
<keyword evidence="5 9" id="KW-0812">Transmembrane</keyword>
<comment type="similarity">
    <text evidence="2">Belongs to the BCCT transporter (TC 2.A.15) family.</text>
</comment>
<evidence type="ECO:0000256" key="8">
    <source>
        <dbReference type="SAM" id="MobiDB-lite"/>
    </source>
</evidence>
<dbReference type="GO" id="GO:0022857">
    <property type="term" value="F:transmembrane transporter activity"/>
    <property type="evidence" value="ECO:0007669"/>
    <property type="project" value="InterPro"/>
</dbReference>
<accession>A0A1X6X0D6</accession>
<dbReference type="PANTHER" id="PTHR30047:SF7">
    <property type="entry name" value="HIGH-AFFINITY CHOLINE TRANSPORT PROTEIN"/>
    <property type="match status" value="1"/>
</dbReference>